<dbReference type="SUPFAM" id="SSF110087">
    <property type="entry name" value="DR1885-like metal-binding protein"/>
    <property type="match status" value="1"/>
</dbReference>
<evidence type="ECO:0000313" key="2">
    <source>
        <dbReference type="EMBL" id="EEW23853.1"/>
    </source>
</evidence>
<feature type="signal peptide" evidence="1">
    <location>
        <begin position="1"/>
        <end position="20"/>
    </location>
</feature>
<dbReference type="PANTHER" id="PTHR36302:SF1">
    <property type="entry name" value="COPPER CHAPERONE PCU(A)C"/>
    <property type="match status" value="1"/>
</dbReference>
<sequence length="150" mass="15051">MMKKTLALLTALAFAAAAEAHQTNVGALQIIHAHIAAPAEGAQSAAAYMDILNTGPTAERLLGVEVGFASAALSGTVVDANGVASMGPLEAVDLPPGSSVALEPGGLHVMLMGLTRALAVGDELPGTLVFEHQGRVEVEFVVDAPGAMGD</sequence>
<dbReference type="AlphaFoldDB" id="C8S557"/>
<dbReference type="InterPro" id="IPR058248">
    <property type="entry name" value="Lxx211020-like"/>
</dbReference>
<dbReference type="InterPro" id="IPR007410">
    <property type="entry name" value="LpqE-like"/>
</dbReference>
<dbReference type="EMBL" id="ACYY01000031">
    <property type="protein sequence ID" value="EEW23853.1"/>
    <property type="molecule type" value="Genomic_DNA"/>
</dbReference>
<dbReference type="InterPro" id="IPR036182">
    <property type="entry name" value="PCuAC_sf"/>
</dbReference>
<dbReference type="eggNOG" id="COG2847">
    <property type="taxonomic scope" value="Bacteria"/>
</dbReference>
<reference evidence="2 3" key="1">
    <citation type="submission" date="2009-08" db="EMBL/GenBank/DDBJ databases">
        <title>The draft genome of Rhodobacter sp. SW2.</title>
        <authorList>
            <consortium name="US DOE Joint Genome Institute (JGI-PGF)"/>
            <person name="Lucas S."/>
            <person name="Copeland A."/>
            <person name="Lapidus A."/>
            <person name="Glavina del Rio T."/>
            <person name="Tice H."/>
            <person name="Bruce D."/>
            <person name="Goodwin L."/>
            <person name="Pitluck S."/>
            <person name="Larimer F."/>
            <person name="Land M.L."/>
            <person name="Hauser L."/>
            <person name="Emerson D."/>
        </authorList>
    </citation>
    <scope>NUCLEOTIDE SEQUENCE [LARGE SCALE GENOMIC DNA]</scope>
    <source>
        <strain evidence="2 3">SW2</strain>
    </source>
</reference>
<evidence type="ECO:0008006" key="4">
    <source>
        <dbReference type="Google" id="ProtNLM"/>
    </source>
</evidence>
<comment type="caution">
    <text evidence="2">The sequence shown here is derived from an EMBL/GenBank/DDBJ whole genome shotgun (WGS) entry which is preliminary data.</text>
</comment>
<proteinExistence type="predicted"/>
<feature type="chain" id="PRO_5002989818" description="Copper chaperone PCu(A)C" evidence="1">
    <location>
        <begin position="21"/>
        <end position="150"/>
    </location>
</feature>
<protein>
    <recommendedName>
        <fullName evidence="4">Copper chaperone PCu(A)C</fullName>
    </recommendedName>
</protein>
<accession>C8S557</accession>
<evidence type="ECO:0000256" key="1">
    <source>
        <dbReference type="SAM" id="SignalP"/>
    </source>
</evidence>
<evidence type="ECO:0000313" key="3">
    <source>
        <dbReference type="Proteomes" id="UP000010121"/>
    </source>
</evidence>
<keyword evidence="1" id="KW-0732">Signal</keyword>
<dbReference type="Proteomes" id="UP000010121">
    <property type="component" value="Unassembled WGS sequence"/>
</dbReference>
<dbReference type="Pfam" id="PF04314">
    <property type="entry name" value="PCuAC"/>
    <property type="match status" value="1"/>
</dbReference>
<keyword evidence="3" id="KW-1185">Reference proteome</keyword>
<dbReference type="STRING" id="371731.Rsw2DRAFT_3185"/>
<name>C8S557_9RHOB</name>
<dbReference type="OrthoDB" id="9796962at2"/>
<dbReference type="Gene3D" id="2.60.40.1890">
    <property type="entry name" value="PCu(A)C copper chaperone"/>
    <property type="match status" value="1"/>
</dbReference>
<dbReference type="PANTHER" id="PTHR36302">
    <property type="entry name" value="BLR7088 PROTEIN"/>
    <property type="match status" value="1"/>
</dbReference>
<gene>
    <name evidence="2" type="ORF">Rsw2DRAFT_3185</name>
</gene>
<organism evidence="2 3">
    <name type="scientific">Rhodobacter ferrooxidans</name>
    <dbReference type="NCBI Taxonomy" id="371731"/>
    <lineage>
        <taxon>Bacteria</taxon>
        <taxon>Pseudomonadati</taxon>
        <taxon>Pseudomonadota</taxon>
        <taxon>Alphaproteobacteria</taxon>
        <taxon>Rhodobacterales</taxon>
        <taxon>Rhodobacter group</taxon>
        <taxon>Rhodobacter</taxon>
    </lineage>
</organism>